<protein>
    <submittedName>
        <fullName evidence="1">Uncharacterized protein</fullName>
    </submittedName>
</protein>
<gene>
    <name evidence="1" type="ORF">HDA39_002714</name>
</gene>
<evidence type="ECO:0000313" key="1">
    <source>
        <dbReference type="EMBL" id="MBB5835980.1"/>
    </source>
</evidence>
<accession>A0A7W9MUA1</accession>
<comment type="caution">
    <text evidence="1">The sequence shown here is derived from an EMBL/GenBank/DDBJ whole genome shotgun (WGS) entry which is preliminary data.</text>
</comment>
<reference evidence="1 2" key="1">
    <citation type="submission" date="2020-08" db="EMBL/GenBank/DDBJ databases">
        <title>Sequencing the genomes of 1000 actinobacteria strains.</title>
        <authorList>
            <person name="Klenk H.-P."/>
        </authorList>
    </citation>
    <scope>NUCLEOTIDE SEQUENCE [LARGE SCALE GENOMIC DNA]</scope>
    <source>
        <strain evidence="1 2">DSM 28967</strain>
    </source>
</reference>
<organism evidence="1 2">
    <name type="scientific">Kribbella italica</name>
    <dbReference type="NCBI Taxonomy" id="1540520"/>
    <lineage>
        <taxon>Bacteria</taxon>
        <taxon>Bacillati</taxon>
        <taxon>Actinomycetota</taxon>
        <taxon>Actinomycetes</taxon>
        <taxon>Propionibacteriales</taxon>
        <taxon>Kribbellaceae</taxon>
        <taxon>Kribbella</taxon>
    </lineage>
</organism>
<dbReference type="AlphaFoldDB" id="A0A7W9MUA1"/>
<sequence>MMDPLNLLVARQNAADQVRETVAGGPGDASTKDAKLGPVVHVGWWRRLQEITRAATRRRVTVLR</sequence>
<proteinExistence type="predicted"/>
<dbReference type="EMBL" id="JACHMY010000001">
    <property type="protein sequence ID" value="MBB5835980.1"/>
    <property type="molecule type" value="Genomic_DNA"/>
</dbReference>
<evidence type="ECO:0000313" key="2">
    <source>
        <dbReference type="Proteomes" id="UP000549971"/>
    </source>
</evidence>
<name>A0A7W9MUA1_9ACTN</name>
<dbReference type="Proteomes" id="UP000549971">
    <property type="component" value="Unassembled WGS sequence"/>
</dbReference>
<keyword evidence="2" id="KW-1185">Reference proteome</keyword>
<dbReference type="RefSeq" id="WP_184795551.1">
    <property type="nucleotide sequence ID" value="NZ_JACHMY010000001.1"/>
</dbReference>